<comment type="similarity">
    <text evidence="1 4">Belongs to the prolyl-tRNA editing family. YbaK/EbsC subfamily.</text>
</comment>
<dbReference type="PIRSF" id="PIRSF006181">
    <property type="entry name" value="EbsC_YbaK"/>
    <property type="match status" value="1"/>
</dbReference>
<evidence type="ECO:0000256" key="1">
    <source>
        <dbReference type="ARBA" id="ARBA00009798"/>
    </source>
</evidence>
<reference evidence="6 7" key="1">
    <citation type="submission" date="2023-07" db="EMBL/GenBank/DDBJ databases">
        <title>Sequencing the genomes of 1000 actinobacteria strains.</title>
        <authorList>
            <person name="Klenk H.-P."/>
        </authorList>
    </citation>
    <scope>NUCLEOTIDE SEQUENCE [LARGE SCALE GENOMIC DNA]</scope>
    <source>
        <strain evidence="6 7">DSM 15539</strain>
    </source>
</reference>
<dbReference type="InterPro" id="IPR004369">
    <property type="entry name" value="Prolyl-tRNA_editing_YbaK/EbsC"/>
</dbReference>
<evidence type="ECO:0000256" key="3">
    <source>
        <dbReference type="ARBA" id="ARBA00023239"/>
    </source>
</evidence>
<evidence type="ECO:0000313" key="6">
    <source>
        <dbReference type="EMBL" id="MDR6939689.1"/>
    </source>
</evidence>
<dbReference type="PANTHER" id="PTHR30411">
    <property type="entry name" value="CYTOPLASMIC PROTEIN"/>
    <property type="match status" value="1"/>
</dbReference>
<keyword evidence="7" id="KW-1185">Reference proteome</keyword>
<organism evidence="6 7">
    <name type="scientific">Arcanobacterium hippocoleae</name>
    <dbReference type="NCBI Taxonomy" id="149017"/>
    <lineage>
        <taxon>Bacteria</taxon>
        <taxon>Bacillati</taxon>
        <taxon>Actinomycetota</taxon>
        <taxon>Actinomycetes</taxon>
        <taxon>Actinomycetales</taxon>
        <taxon>Actinomycetaceae</taxon>
        <taxon>Arcanobacterium</taxon>
    </lineage>
</organism>
<evidence type="ECO:0000256" key="2">
    <source>
        <dbReference type="ARBA" id="ARBA00022917"/>
    </source>
</evidence>
<dbReference type="EMBL" id="JAVDUJ010000001">
    <property type="protein sequence ID" value="MDR6939689.1"/>
    <property type="molecule type" value="Genomic_DNA"/>
</dbReference>
<dbReference type="InterPro" id="IPR036754">
    <property type="entry name" value="YbaK/aa-tRNA-synt-asso_dom_sf"/>
</dbReference>
<dbReference type="InterPro" id="IPR007214">
    <property type="entry name" value="YbaK/aa-tRNA-synth-assoc-dom"/>
</dbReference>
<dbReference type="Gene3D" id="3.90.960.10">
    <property type="entry name" value="YbaK/aminoacyl-tRNA synthetase-associated domain"/>
    <property type="match status" value="1"/>
</dbReference>
<sequence>MAKKKKHDGDGAGQGATPALQVLNNLGIPYELIEYEHSDTMDQGFALDTAGVLGVDPHTVFKTLMVETDSGKAAVSVVPASEKLNLKSIAKALGAKSAAMMDPMKAERITGYIRGGISPIGQKRLFPTIIHESALSYDTILVSGGKRSLSLRISAKDLSQAIQGKFANITL</sequence>
<dbReference type="Proteomes" id="UP001266099">
    <property type="component" value="Unassembled WGS sequence"/>
</dbReference>
<dbReference type="GO" id="GO:0016787">
    <property type="term" value="F:hydrolase activity"/>
    <property type="evidence" value="ECO:0007669"/>
    <property type="project" value="UniProtKB-KW"/>
</dbReference>
<dbReference type="RefSeq" id="WP_309956561.1">
    <property type="nucleotide sequence ID" value="NZ_JAVDUJ010000001.1"/>
</dbReference>
<feature type="domain" description="YbaK/aminoacyl-tRNA synthetase-associated" evidence="5">
    <location>
        <begin position="49"/>
        <end position="159"/>
    </location>
</feature>
<protein>
    <recommendedName>
        <fullName evidence="4">Cys-tRNA(Pro)/Cys-tRNA(Cys) deacylase</fullName>
        <ecNumber evidence="4">4.2.-.-</ecNumber>
    </recommendedName>
</protein>
<dbReference type="Pfam" id="PF04073">
    <property type="entry name" value="tRNA_edit"/>
    <property type="match status" value="1"/>
</dbReference>
<dbReference type="EC" id="4.2.-.-" evidence="4"/>
<evidence type="ECO:0000313" key="7">
    <source>
        <dbReference type="Proteomes" id="UP001266099"/>
    </source>
</evidence>
<dbReference type="CDD" id="cd00002">
    <property type="entry name" value="YbaK_deacylase"/>
    <property type="match status" value="1"/>
</dbReference>
<dbReference type="NCBIfam" id="TIGR00011">
    <property type="entry name" value="YbaK_EbsC"/>
    <property type="match status" value="1"/>
</dbReference>
<dbReference type="SUPFAM" id="SSF55826">
    <property type="entry name" value="YbaK/ProRS associated domain"/>
    <property type="match status" value="1"/>
</dbReference>
<name>A0ABU1T2W0_9ACTO</name>
<comment type="caution">
    <text evidence="6">The sequence shown here is derived from an EMBL/GenBank/DDBJ whole genome shotgun (WGS) entry which is preliminary data.</text>
</comment>
<evidence type="ECO:0000259" key="5">
    <source>
        <dbReference type="Pfam" id="PF04073"/>
    </source>
</evidence>
<dbReference type="PANTHER" id="PTHR30411:SF0">
    <property type="entry name" value="CYS-TRNA(PRO)_CYS-TRNA(CYS) DEACYLASE YBAK"/>
    <property type="match status" value="1"/>
</dbReference>
<evidence type="ECO:0000256" key="4">
    <source>
        <dbReference type="PIRNR" id="PIRNR006181"/>
    </source>
</evidence>
<keyword evidence="3 4" id="KW-0456">Lyase</keyword>
<keyword evidence="2 4" id="KW-0648">Protein biosynthesis</keyword>
<proteinExistence type="inferred from homology"/>
<keyword evidence="6" id="KW-0378">Hydrolase</keyword>
<accession>A0ABU1T2W0</accession>
<gene>
    <name evidence="6" type="ORF">J2S36_001232</name>
</gene>